<feature type="compositionally biased region" description="Low complexity" evidence="5">
    <location>
        <begin position="269"/>
        <end position="308"/>
    </location>
</feature>
<name>A0AAE1FWW2_PETCI</name>
<dbReference type="Proteomes" id="UP001286313">
    <property type="component" value="Unassembled WGS sequence"/>
</dbReference>
<feature type="region of interest" description="Disordered" evidence="5">
    <location>
        <begin position="35"/>
        <end position="56"/>
    </location>
</feature>
<keyword evidence="2 6" id="KW-0812">Transmembrane</keyword>
<feature type="transmembrane region" description="Helical" evidence="6">
    <location>
        <begin position="12"/>
        <end position="32"/>
    </location>
</feature>
<feature type="transmembrane region" description="Helical" evidence="6">
    <location>
        <begin position="373"/>
        <end position="391"/>
    </location>
</feature>
<comment type="subcellular location">
    <subcellularLocation>
        <location evidence="1">Membrane</location>
        <topology evidence="1">Multi-pass membrane protein</topology>
    </subcellularLocation>
</comment>
<dbReference type="SUPFAM" id="SSF103473">
    <property type="entry name" value="MFS general substrate transporter"/>
    <property type="match status" value="2"/>
</dbReference>
<keyword evidence="3 6" id="KW-1133">Transmembrane helix</keyword>
<dbReference type="Pfam" id="PF07690">
    <property type="entry name" value="MFS_1"/>
    <property type="match status" value="2"/>
</dbReference>
<keyword evidence="4 6" id="KW-0472">Membrane</keyword>
<feature type="transmembrane region" description="Helical" evidence="6">
    <location>
        <begin position="342"/>
        <end position="367"/>
    </location>
</feature>
<feature type="transmembrane region" description="Helical" evidence="6">
    <location>
        <begin position="536"/>
        <end position="558"/>
    </location>
</feature>
<keyword evidence="8" id="KW-1185">Reference proteome</keyword>
<feature type="transmembrane region" description="Helical" evidence="6">
    <location>
        <begin position="475"/>
        <end position="500"/>
    </location>
</feature>
<feature type="transmembrane region" description="Helical" evidence="6">
    <location>
        <begin position="171"/>
        <end position="189"/>
    </location>
</feature>
<dbReference type="InterPro" id="IPR011701">
    <property type="entry name" value="MFS"/>
</dbReference>
<evidence type="ECO:0000313" key="7">
    <source>
        <dbReference type="EMBL" id="KAK3882104.1"/>
    </source>
</evidence>
<reference evidence="7" key="1">
    <citation type="submission" date="2023-10" db="EMBL/GenBank/DDBJ databases">
        <title>Genome assemblies of two species of porcelain crab, Petrolisthes cinctipes and Petrolisthes manimaculis (Anomura: Porcellanidae).</title>
        <authorList>
            <person name="Angst P."/>
        </authorList>
    </citation>
    <scope>NUCLEOTIDE SEQUENCE</scope>
    <source>
        <strain evidence="7">PB745_01</strain>
        <tissue evidence="7">Gill</tissue>
    </source>
</reference>
<feature type="region of interest" description="Disordered" evidence="5">
    <location>
        <begin position="212"/>
        <end position="308"/>
    </location>
</feature>
<organism evidence="7 8">
    <name type="scientific">Petrolisthes cinctipes</name>
    <name type="common">Flat porcelain crab</name>
    <dbReference type="NCBI Taxonomy" id="88211"/>
    <lineage>
        <taxon>Eukaryota</taxon>
        <taxon>Metazoa</taxon>
        <taxon>Ecdysozoa</taxon>
        <taxon>Arthropoda</taxon>
        <taxon>Crustacea</taxon>
        <taxon>Multicrustacea</taxon>
        <taxon>Malacostraca</taxon>
        <taxon>Eumalacostraca</taxon>
        <taxon>Eucarida</taxon>
        <taxon>Decapoda</taxon>
        <taxon>Pleocyemata</taxon>
        <taxon>Anomura</taxon>
        <taxon>Galatheoidea</taxon>
        <taxon>Porcellanidae</taxon>
        <taxon>Petrolisthes</taxon>
    </lineage>
</organism>
<dbReference type="PANTHER" id="PTHR11662">
    <property type="entry name" value="SOLUTE CARRIER FAMILY 17"/>
    <property type="match status" value="1"/>
</dbReference>
<dbReference type="EMBL" id="JAWQEG010001134">
    <property type="protein sequence ID" value="KAK3882104.1"/>
    <property type="molecule type" value="Genomic_DNA"/>
</dbReference>
<dbReference type="PANTHER" id="PTHR11662:SF399">
    <property type="entry name" value="FI19708P1-RELATED"/>
    <property type="match status" value="1"/>
</dbReference>
<dbReference type="FunFam" id="1.20.1250.20:FF:000532">
    <property type="entry name" value="SLC (SoLute Carrier) homolog"/>
    <property type="match status" value="1"/>
</dbReference>
<protein>
    <submittedName>
        <fullName evidence="7">Uncharacterized protein</fullName>
    </submittedName>
</protein>
<feature type="compositionally biased region" description="Low complexity" evidence="5">
    <location>
        <begin position="228"/>
        <end position="239"/>
    </location>
</feature>
<feature type="transmembrane region" description="Helical" evidence="6">
    <location>
        <begin position="570"/>
        <end position="593"/>
    </location>
</feature>
<accession>A0AAE1FWW2</accession>
<dbReference type="Gene3D" id="1.20.1250.20">
    <property type="entry name" value="MFS general substrate transporter like domains"/>
    <property type="match status" value="2"/>
</dbReference>
<dbReference type="GO" id="GO:0022857">
    <property type="term" value="F:transmembrane transporter activity"/>
    <property type="evidence" value="ECO:0007669"/>
    <property type="project" value="InterPro"/>
</dbReference>
<feature type="compositionally biased region" description="Low complexity" evidence="5">
    <location>
        <begin position="37"/>
        <end position="56"/>
    </location>
</feature>
<dbReference type="InterPro" id="IPR050382">
    <property type="entry name" value="MFS_Na/Anion_cotransporter"/>
</dbReference>
<feature type="compositionally biased region" description="Acidic residues" evidence="5">
    <location>
        <begin position="639"/>
        <end position="657"/>
    </location>
</feature>
<comment type="caution">
    <text evidence="7">The sequence shown here is derived from an EMBL/GenBank/DDBJ whole genome shotgun (WGS) entry which is preliminary data.</text>
</comment>
<feature type="compositionally biased region" description="Low complexity" evidence="5">
    <location>
        <begin position="252"/>
        <end position="262"/>
    </location>
</feature>
<evidence type="ECO:0000256" key="1">
    <source>
        <dbReference type="ARBA" id="ARBA00004141"/>
    </source>
</evidence>
<evidence type="ECO:0000256" key="4">
    <source>
        <dbReference type="ARBA" id="ARBA00023136"/>
    </source>
</evidence>
<feature type="transmembrane region" description="Helical" evidence="6">
    <location>
        <begin position="512"/>
        <end position="530"/>
    </location>
</feature>
<feature type="compositionally biased region" description="Pro residues" evidence="5">
    <location>
        <begin position="217"/>
        <end position="227"/>
    </location>
</feature>
<feature type="transmembrane region" description="Helical" evidence="6">
    <location>
        <begin position="605"/>
        <end position="623"/>
    </location>
</feature>
<evidence type="ECO:0000256" key="3">
    <source>
        <dbReference type="ARBA" id="ARBA00022989"/>
    </source>
</evidence>
<feature type="region of interest" description="Disordered" evidence="5">
    <location>
        <begin position="639"/>
        <end position="661"/>
    </location>
</feature>
<sequence length="683" mass="75954">MVLSFLTSAGVVVLYILRINLSVAIVAMVDLAPTPSTTTTNNNNNNNNHTSTFTKNNNNNDNYVAFCTAIIKVNESSGGWDEARSSGDQQEEGHLTHLKDTHLTHLNNNDTHLTHLNINDTSTPQPDEGDGSFKMVLTSTQRGLVLGAFFYGYALTNIPGGRLAEMYGTKIVFGGAILIGGVLTLFIPLAARAHYIVLVILRALLGLSNHALHTPPTQQPPPPPPPTTTHSPYTTNNNTLSIHHHQQEHPLHTPTTTPTALHTPPPTTTPSTYTNNTHWSTYTNTTTTTNNNNTLSIHHQQQHPLHTPTTTPTALCTLQGVVYPAMNVMVARWIPPLERSRFMSITFTSNTLGTIITMPVCGFLIAWVGWPSVFYFSGGVSLLWVLMWGLLMHDTPLQHPRISPQERDYIIEALNAESKKEKPTRTPWRSIMTSLPVWATTFAQIGSMFGFNLLLTQLPTYLATILGFTITDNGMLSALPFLAQFLGSVSFGFLSDWLLTHQYIPVKTSRKLFCTITHVLPGIMLLLVGYSGCNSVLAMTLFCLSAGFSGCIWSGHLANHFDLSPNFTGTLMGVSNTIAFLVSICVPIIVGAMTPDQTLGQWQGVFWLTAAFYVINWLFYVILCSTDIQPWNYQHEEEDLEEKEALGEEEEKEEEEEIKVGKGCRVKRRRRRRRRKWIRVDKS</sequence>
<evidence type="ECO:0000313" key="8">
    <source>
        <dbReference type="Proteomes" id="UP001286313"/>
    </source>
</evidence>
<evidence type="ECO:0000256" key="5">
    <source>
        <dbReference type="SAM" id="MobiDB-lite"/>
    </source>
</evidence>
<dbReference type="InterPro" id="IPR036259">
    <property type="entry name" value="MFS_trans_sf"/>
</dbReference>
<dbReference type="GO" id="GO:0006820">
    <property type="term" value="P:monoatomic anion transport"/>
    <property type="evidence" value="ECO:0007669"/>
    <property type="project" value="TreeGrafter"/>
</dbReference>
<evidence type="ECO:0000256" key="6">
    <source>
        <dbReference type="SAM" id="Phobius"/>
    </source>
</evidence>
<evidence type="ECO:0000256" key="2">
    <source>
        <dbReference type="ARBA" id="ARBA00022692"/>
    </source>
</evidence>
<dbReference type="AlphaFoldDB" id="A0AAE1FWW2"/>
<gene>
    <name evidence="7" type="ORF">Pcinc_013509</name>
</gene>
<dbReference type="GO" id="GO:0016020">
    <property type="term" value="C:membrane"/>
    <property type="evidence" value="ECO:0007669"/>
    <property type="project" value="UniProtKB-SubCell"/>
</dbReference>
<proteinExistence type="predicted"/>